<evidence type="ECO:0000256" key="3">
    <source>
        <dbReference type="ARBA" id="ARBA00025804"/>
    </source>
</evidence>
<keyword evidence="7" id="KW-1185">Reference proteome</keyword>
<proteinExistence type="inferred from homology"/>
<dbReference type="Proteomes" id="UP000236248">
    <property type="component" value="Chromosome NCAV"/>
</dbReference>
<evidence type="ECO:0000256" key="1">
    <source>
        <dbReference type="ARBA" id="ARBA00022478"/>
    </source>
</evidence>
<dbReference type="InterPro" id="IPR036603">
    <property type="entry name" value="RBP11-like"/>
</dbReference>
<dbReference type="InterPro" id="IPR001514">
    <property type="entry name" value="DNA-dir_RNA_pol_30-40kDasu_CS"/>
</dbReference>
<comment type="catalytic activity">
    <reaction evidence="4">
        <text>RNA(n) + a ribonucleoside 5'-triphosphate = RNA(n+1) + diphosphate</text>
        <dbReference type="Rhea" id="RHEA:21248"/>
        <dbReference type="Rhea" id="RHEA-COMP:14527"/>
        <dbReference type="Rhea" id="RHEA-COMP:17342"/>
        <dbReference type="ChEBI" id="CHEBI:33019"/>
        <dbReference type="ChEBI" id="CHEBI:61557"/>
        <dbReference type="ChEBI" id="CHEBI:140395"/>
        <dbReference type="EC" id="2.7.7.6"/>
    </reaction>
</comment>
<evidence type="ECO:0000259" key="5">
    <source>
        <dbReference type="SMART" id="SM00662"/>
    </source>
</evidence>
<comment type="subcellular location">
    <subcellularLocation>
        <location evidence="4">Cytoplasm</location>
    </subcellularLocation>
</comment>
<dbReference type="GO" id="GO:0000428">
    <property type="term" value="C:DNA-directed RNA polymerase complex"/>
    <property type="evidence" value="ECO:0007669"/>
    <property type="project" value="UniProtKB-KW"/>
</dbReference>
<dbReference type="SUPFAM" id="SSF56553">
    <property type="entry name" value="Insert subdomain of RNA polymerase alpha subunit"/>
    <property type="match status" value="1"/>
</dbReference>
<comment type="caution">
    <text evidence="4">Lacks conserved residue(s) required for the propagation of feature annotation.</text>
</comment>
<dbReference type="RefSeq" id="WP_103287605.1">
    <property type="nucleotide sequence ID" value="NZ_LT981265.1"/>
</dbReference>
<reference evidence="7" key="1">
    <citation type="submission" date="2018-01" db="EMBL/GenBank/DDBJ databases">
        <authorList>
            <person name="Kerou L M."/>
        </authorList>
    </citation>
    <scope>NUCLEOTIDE SEQUENCE [LARGE SCALE GENOMIC DNA]</scope>
    <source>
        <strain evidence="7">SCU2</strain>
    </source>
</reference>
<feature type="domain" description="DNA-directed RNA polymerase RpoA/D/Rpb3-type" evidence="5">
    <location>
        <begin position="11"/>
        <end position="205"/>
    </location>
</feature>
<dbReference type="InterPro" id="IPR022842">
    <property type="entry name" value="RNAP_Rpo3/Rpb3/RPAC1"/>
</dbReference>
<dbReference type="InterPro" id="IPR036643">
    <property type="entry name" value="RNApol_insert_sf"/>
</dbReference>
<dbReference type="SMART" id="SM00662">
    <property type="entry name" value="RPOLD"/>
    <property type="match status" value="1"/>
</dbReference>
<evidence type="ECO:0000313" key="6">
    <source>
        <dbReference type="EMBL" id="SPC33557.1"/>
    </source>
</evidence>
<evidence type="ECO:0000256" key="2">
    <source>
        <dbReference type="ARBA" id="ARBA00023163"/>
    </source>
</evidence>
<dbReference type="InterPro" id="IPR011262">
    <property type="entry name" value="DNA-dir_RNA_pol_insert"/>
</dbReference>
<dbReference type="GO" id="GO:0006351">
    <property type="term" value="P:DNA-templated transcription"/>
    <property type="evidence" value="ECO:0007669"/>
    <property type="project" value="UniProtKB-UniRule"/>
</dbReference>
<evidence type="ECO:0000313" key="7">
    <source>
        <dbReference type="Proteomes" id="UP000236248"/>
    </source>
</evidence>
<accession>A0A2K5APL5</accession>
<comment type="function">
    <text evidence="4">DNA-dependent RNA polymerase (RNAP) catalyzes the transcription of DNA into RNA using the four ribonucleoside triphosphates as substrates.</text>
</comment>
<comment type="similarity">
    <text evidence="3 4">Belongs to the archaeal Rpo3/eukaryotic RPB3 RNA polymerase subunit family.</text>
</comment>
<dbReference type="PANTHER" id="PTHR11800:SF2">
    <property type="entry name" value="DNA-DIRECTED RNA POLYMERASE II SUBUNIT RPB3"/>
    <property type="match status" value="1"/>
</dbReference>
<dbReference type="GO" id="GO:0003899">
    <property type="term" value="F:DNA-directed RNA polymerase activity"/>
    <property type="evidence" value="ECO:0007669"/>
    <property type="project" value="UniProtKB-UniRule"/>
</dbReference>
<dbReference type="InterPro" id="IPR011263">
    <property type="entry name" value="DNA-dir_RNA_pol_RpoA/D/Rpb3"/>
</dbReference>
<dbReference type="NCBIfam" id="NF001988">
    <property type="entry name" value="PRK00783.1"/>
    <property type="match status" value="1"/>
</dbReference>
<organism evidence="6 7">
    <name type="scientific">Candidatus Nitrosocaldus cavascurensis</name>
    <dbReference type="NCBI Taxonomy" id="2058097"/>
    <lineage>
        <taxon>Archaea</taxon>
        <taxon>Nitrososphaerota</taxon>
        <taxon>Nitrososphaeria</taxon>
        <taxon>Candidatus Nitrosocaldales</taxon>
        <taxon>Candidatus Nitrosocaldaceae</taxon>
        <taxon>Candidatus Nitrosocaldus</taxon>
    </lineage>
</organism>
<dbReference type="GeneID" id="41594461"/>
<dbReference type="Pfam" id="PF01193">
    <property type="entry name" value="RNA_pol_L"/>
    <property type="match status" value="1"/>
</dbReference>
<keyword evidence="4" id="KW-0548">Nucleotidyltransferase</keyword>
<name>A0A2K5APL5_9ARCH</name>
<dbReference type="PROSITE" id="PS00446">
    <property type="entry name" value="RNA_POL_D_30KD"/>
    <property type="match status" value="1"/>
</dbReference>
<dbReference type="GO" id="GO:0003677">
    <property type="term" value="F:DNA binding"/>
    <property type="evidence" value="ECO:0007669"/>
    <property type="project" value="UniProtKB-UniRule"/>
</dbReference>
<evidence type="ECO:0000256" key="4">
    <source>
        <dbReference type="HAMAP-Rule" id="MF_00320"/>
    </source>
</evidence>
<dbReference type="GO" id="GO:0005737">
    <property type="term" value="C:cytoplasm"/>
    <property type="evidence" value="ECO:0007669"/>
    <property type="project" value="UniProtKB-SubCell"/>
</dbReference>
<keyword evidence="2 4" id="KW-0804">Transcription</keyword>
<dbReference type="PANTHER" id="PTHR11800">
    <property type="entry name" value="DNA-DIRECTED RNA POLYMERASE"/>
    <property type="match status" value="1"/>
</dbReference>
<dbReference type="SUPFAM" id="SSF55257">
    <property type="entry name" value="RBP11-like subunits of RNA polymerase"/>
    <property type="match status" value="1"/>
</dbReference>
<protein>
    <recommendedName>
        <fullName evidence="4">DNA-directed RNA polymerase subunit Rpo3</fullName>
        <ecNumber evidence="4">2.7.7.6</ecNumber>
    </recommendedName>
    <alternativeName>
        <fullName evidence="4">DNA-directed RNA polymerase subunit D</fullName>
    </alternativeName>
</protein>
<keyword evidence="4" id="KW-0963">Cytoplasm</keyword>
<dbReference type="EC" id="2.7.7.6" evidence="4"/>
<dbReference type="HAMAP" id="MF_00320">
    <property type="entry name" value="RNApol_arch_Rpo3"/>
    <property type="match status" value="1"/>
</dbReference>
<dbReference type="Gene3D" id="2.170.120.12">
    <property type="entry name" value="DNA-directed RNA polymerase, insert domain"/>
    <property type="match status" value="1"/>
</dbReference>
<dbReference type="GO" id="GO:0046983">
    <property type="term" value="F:protein dimerization activity"/>
    <property type="evidence" value="ECO:0007669"/>
    <property type="project" value="InterPro"/>
</dbReference>
<dbReference type="InterPro" id="IPR050518">
    <property type="entry name" value="Rpo3/RPB3_RNA_Pol_subunit"/>
</dbReference>
<dbReference type="EMBL" id="LT981265">
    <property type="protein sequence ID" value="SPC33557.1"/>
    <property type="molecule type" value="Genomic_DNA"/>
</dbReference>
<dbReference type="KEGG" id="ncv:NCAV_0363"/>
<dbReference type="AlphaFoldDB" id="A0A2K5APL5"/>
<comment type="subunit">
    <text evidence="4">Part of the RNA polymerase complex.</text>
</comment>
<sequence>MIKVVEQSEHRIVVRLTGYPIQYVNALRRIAMVEVPTMAIDDVVIYENSSVMHDEILAHRLGLIPLSTPLHRFVMQEECECKSPLGCPKCRVLLYLDVTADERGRTVLSSDLVSEDESVKPISENIPIVTLAKGQSIRLEAYARLGIGKMHAKWQPTTISVVKEVDSSKDDYIMELESVGSLHARDILLEAINILEKKITRIGDSIGGLRAYADAKPSIG</sequence>
<dbReference type="Pfam" id="PF01000">
    <property type="entry name" value="RNA_pol_A_bac"/>
    <property type="match status" value="1"/>
</dbReference>
<gene>
    <name evidence="4" type="primary">rpo3</name>
    <name evidence="4" type="synonym">rpoD</name>
    <name evidence="6" type="ORF">NCAV_0363</name>
</gene>
<dbReference type="Gene3D" id="3.30.1360.10">
    <property type="entry name" value="RNA polymerase, RBP11-like subunit"/>
    <property type="match status" value="1"/>
</dbReference>
<keyword evidence="4" id="KW-0808">Transferase</keyword>
<keyword evidence="1 4" id="KW-0240">DNA-directed RNA polymerase</keyword>